<dbReference type="InParanoid" id="C5K7M0"/>
<name>C5K7M0_PERM5</name>
<sequence>MREARPAISVRRSSLRLKEAQRMQLMDEMIQDHLRRNPKIFKPEGVARDWEFRGAVRKLFGIIYHKTLKSWVYRSSQGCMRYKACSKEGVLSTLRNICKQQAETEWVEDFNTADGSRKRKFQGGPWVSKQPVNRLEELPVSSTMVSGAAEQGRLPDLPDGVMAKLRRFEEGVAVDSRSADLDRTAVLRAEVENWKDKARAMEKEREAAVEELERVRKDNEEKLTLRGELKTLQGVTNALKEMVSAAKEFGRVEDGAGRLSASERTCKVPPRGVSSLLAESTSWEGTVEIINLEGDDEYDNMPTPADTFGVLE</sequence>
<dbReference type="AlphaFoldDB" id="C5K7M0"/>
<organism evidence="3">
    <name type="scientific">Perkinsus marinus (strain ATCC 50983 / TXsc)</name>
    <dbReference type="NCBI Taxonomy" id="423536"/>
    <lineage>
        <taxon>Eukaryota</taxon>
        <taxon>Sar</taxon>
        <taxon>Alveolata</taxon>
        <taxon>Perkinsozoa</taxon>
        <taxon>Perkinsea</taxon>
        <taxon>Perkinsida</taxon>
        <taxon>Perkinsidae</taxon>
        <taxon>Perkinsus</taxon>
    </lineage>
</organism>
<proteinExistence type="predicted"/>
<gene>
    <name evidence="2" type="ORF">Pmar_PMAR012536</name>
</gene>
<evidence type="ECO:0000313" key="3">
    <source>
        <dbReference type="Proteomes" id="UP000007800"/>
    </source>
</evidence>
<evidence type="ECO:0000313" key="2">
    <source>
        <dbReference type="EMBL" id="EER19555.1"/>
    </source>
</evidence>
<dbReference type="RefSeq" id="XP_002787759.1">
    <property type="nucleotide sequence ID" value="XM_002787713.1"/>
</dbReference>
<reference evidence="2 3" key="1">
    <citation type="submission" date="2008-07" db="EMBL/GenBank/DDBJ databases">
        <authorList>
            <person name="El-Sayed N."/>
            <person name="Caler E."/>
            <person name="Inman J."/>
            <person name="Amedeo P."/>
            <person name="Hass B."/>
            <person name="Wortman J."/>
        </authorList>
    </citation>
    <scope>NUCLEOTIDE SEQUENCE [LARGE SCALE GENOMIC DNA]</scope>
    <source>
        <strain evidence="3">ATCC 50983 / TXsc</strain>
    </source>
</reference>
<dbReference type="OMA" id="RNICKQQ"/>
<keyword evidence="3" id="KW-1185">Reference proteome</keyword>
<dbReference type="Proteomes" id="UP000007800">
    <property type="component" value="Unassembled WGS sequence"/>
</dbReference>
<evidence type="ECO:0000256" key="1">
    <source>
        <dbReference type="SAM" id="Coils"/>
    </source>
</evidence>
<keyword evidence="1" id="KW-0175">Coiled coil</keyword>
<protein>
    <submittedName>
        <fullName evidence="2">Uncharacterized protein</fullName>
    </submittedName>
</protein>
<accession>C5K7M0</accession>
<feature type="coiled-coil region" evidence="1">
    <location>
        <begin position="184"/>
        <end position="222"/>
    </location>
</feature>
<dbReference type="EMBL" id="GG671079">
    <property type="protein sequence ID" value="EER19555.1"/>
    <property type="molecule type" value="Genomic_DNA"/>
</dbReference>
<dbReference type="GeneID" id="9039816"/>